<dbReference type="CDD" id="cd18493">
    <property type="entry name" value="BACK_BTBD17"/>
    <property type="match status" value="1"/>
</dbReference>
<dbReference type="SMART" id="SM00225">
    <property type="entry name" value="BTB"/>
    <property type="match status" value="1"/>
</dbReference>
<dbReference type="InterPro" id="IPR011705">
    <property type="entry name" value="BACK"/>
</dbReference>
<dbReference type="Pfam" id="PF07707">
    <property type="entry name" value="BACK"/>
    <property type="match status" value="1"/>
</dbReference>
<dbReference type="AlphaFoldDB" id="A0ABD0L2M3"/>
<evidence type="ECO:0000313" key="4">
    <source>
        <dbReference type="Proteomes" id="UP001519460"/>
    </source>
</evidence>
<evidence type="ECO:0000313" key="3">
    <source>
        <dbReference type="EMBL" id="KAK7493778.1"/>
    </source>
</evidence>
<dbReference type="InterPro" id="IPR000210">
    <property type="entry name" value="BTB/POZ_dom"/>
</dbReference>
<dbReference type="Pfam" id="PF23651">
    <property type="entry name" value="TRAF_BTBD17"/>
    <property type="match status" value="1"/>
</dbReference>
<dbReference type="Gene3D" id="3.30.710.10">
    <property type="entry name" value="Potassium Channel Kv1.1, Chain A"/>
    <property type="match status" value="1"/>
</dbReference>
<protein>
    <recommendedName>
        <fullName evidence="2">BTB domain-containing protein</fullName>
    </recommendedName>
</protein>
<evidence type="ECO:0000256" key="1">
    <source>
        <dbReference type="SAM" id="MobiDB-lite"/>
    </source>
</evidence>
<dbReference type="InterPro" id="IPR051481">
    <property type="entry name" value="BTB-POZ/Galectin-3-binding"/>
</dbReference>
<dbReference type="PANTHER" id="PTHR24410:SF41">
    <property type="entry name" value="HL07962P"/>
    <property type="match status" value="1"/>
</dbReference>
<reference evidence="3 4" key="1">
    <citation type="journal article" date="2023" name="Sci. Data">
        <title>Genome assembly of the Korean intertidal mud-creeper Batillaria attramentaria.</title>
        <authorList>
            <person name="Patra A.K."/>
            <person name="Ho P.T."/>
            <person name="Jun S."/>
            <person name="Lee S.J."/>
            <person name="Kim Y."/>
            <person name="Won Y.J."/>
        </authorList>
    </citation>
    <scope>NUCLEOTIDE SEQUENCE [LARGE SCALE GENOMIC DNA]</scope>
    <source>
        <strain evidence="3">Wonlab-2016</strain>
    </source>
</reference>
<dbReference type="InterPro" id="IPR011333">
    <property type="entry name" value="SKP1/BTB/POZ_sf"/>
</dbReference>
<dbReference type="SMART" id="SM00875">
    <property type="entry name" value="BACK"/>
    <property type="match status" value="1"/>
</dbReference>
<dbReference type="Pfam" id="PF00651">
    <property type="entry name" value="BTB"/>
    <property type="match status" value="1"/>
</dbReference>
<dbReference type="EMBL" id="JACVVK020000089">
    <property type="protein sequence ID" value="KAK7493778.1"/>
    <property type="molecule type" value="Genomic_DNA"/>
</dbReference>
<feature type="compositionally biased region" description="Basic and acidic residues" evidence="1">
    <location>
        <begin position="1"/>
        <end position="15"/>
    </location>
</feature>
<name>A0ABD0L2M3_9CAEN</name>
<keyword evidence="4" id="KW-1185">Reference proteome</keyword>
<accession>A0ABD0L2M3</accession>
<dbReference type="Gene3D" id="1.25.40.420">
    <property type="match status" value="1"/>
</dbReference>
<dbReference type="PANTHER" id="PTHR24410">
    <property type="entry name" value="HL07962P-RELATED"/>
    <property type="match status" value="1"/>
</dbReference>
<comment type="caution">
    <text evidence="3">The sequence shown here is derived from an EMBL/GenBank/DDBJ whole genome shotgun (WGS) entry which is preliminary data.</text>
</comment>
<evidence type="ECO:0000259" key="2">
    <source>
        <dbReference type="PROSITE" id="PS50097"/>
    </source>
</evidence>
<dbReference type="SUPFAM" id="SSF54695">
    <property type="entry name" value="POZ domain"/>
    <property type="match status" value="1"/>
</dbReference>
<sequence>MTGQEPSRKVRRGEVGEPPPSGQKVDNSLSTLQKLFQLYSKADLCDVQLQVENNIFHAHKLILSMSSDVFKTMLTDAKWPDARKARIVLSEEPECVQVFSEFVQYMYTGSIHLSNISVLPVLTLADKYNIHDLSNVCKQYMVTHCHATPASLKVVSWLQYAFLCGDHDLESKFRRYIELNFDHVMQSEDFLTMQHQMLEKLLGCEHLVIHSEFALFLGLKKWILHNAESSNTGRRSNQVLEKKFVLHLMSHVRLPLMKHAQLFALASDPLVRRHRDFFLPRLAAAWMFHSQSSGFHHKHFLSANHSTDSSVDNIITSERLNNGSSCGASNEPSDSDALSMCHVPDAAEPDFFPFLPTSVTLIDREDSPQTFCSNSVCSEKCSGSLPFVSGGRLDLVAAEAKDCRLPRSVMSGSNREGSTYHTPRNYTCDDWSTCLAIEDFASFPQYSSHTYFFSSPSGPLPITPTSTERQTLGGGEESDDSAVFEWQVELYPKGVRFPHAVMIGIPNNYDIDEHCQDVVRLAVMSKTHHEQPCHVDISVLAVAAGLEGGPEYMEAIAHKSCIFDKDRTIHNIDNIVSYHDLNQAESKYLTASKAFGTDRTCFKLVVIIKPA</sequence>
<feature type="region of interest" description="Disordered" evidence="1">
    <location>
        <begin position="1"/>
        <end position="26"/>
    </location>
</feature>
<feature type="domain" description="BTB" evidence="2">
    <location>
        <begin position="45"/>
        <end position="115"/>
    </location>
</feature>
<proteinExistence type="predicted"/>
<gene>
    <name evidence="3" type="ORF">BaRGS_00014919</name>
</gene>
<organism evidence="3 4">
    <name type="scientific">Batillaria attramentaria</name>
    <dbReference type="NCBI Taxonomy" id="370345"/>
    <lineage>
        <taxon>Eukaryota</taxon>
        <taxon>Metazoa</taxon>
        <taxon>Spiralia</taxon>
        <taxon>Lophotrochozoa</taxon>
        <taxon>Mollusca</taxon>
        <taxon>Gastropoda</taxon>
        <taxon>Caenogastropoda</taxon>
        <taxon>Sorbeoconcha</taxon>
        <taxon>Cerithioidea</taxon>
        <taxon>Batillariidae</taxon>
        <taxon>Batillaria</taxon>
    </lineage>
</organism>
<dbReference type="Proteomes" id="UP001519460">
    <property type="component" value="Unassembled WGS sequence"/>
</dbReference>
<dbReference type="InterPro" id="IPR056184">
    <property type="entry name" value="TRAF_BTBD17"/>
</dbReference>
<dbReference type="PROSITE" id="PS50097">
    <property type="entry name" value="BTB"/>
    <property type="match status" value="1"/>
</dbReference>